<feature type="region of interest" description="Disordered" evidence="1">
    <location>
        <begin position="215"/>
        <end position="236"/>
    </location>
</feature>
<name>D5ANQ2_RHOCB</name>
<dbReference type="Proteomes" id="UP000002361">
    <property type="component" value="Chromosome"/>
</dbReference>
<dbReference type="STRING" id="272942.RCAP_rcc00641"/>
<proteinExistence type="predicted"/>
<feature type="compositionally biased region" description="Low complexity" evidence="1">
    <location>
        <begin position="215"/>
        <end position="225"/>
    </location>
</feature>
<keyword evidence="3" id="KW-1185">Reference proteome</keyword>
<sequence length="236" mass="24783">MRIVSIWVGGAALLAVSAATAALLLPSCEVALPFGSLRLGSCPGTILQDPLAEDRVASAALRAEIRSLEARLAGLDCPAPVAAPLPAPEPLPEPAPEPEPDPPPVLDKDMIDKADLGDLQGCWALDSPYRTQNRATGEITEFSEWTVCFDAGGNGTETMRGSNGIRCEGPVSGSFVPGQALVIEEAANLPCSNDMEILQRRVTCRVDGAERASCSSFQPESGSSSEVIMRRTQEAP</sequence>
<organism evidence="2 3">
    <name type="scientific">Rhodobacter capsulatus (strain ATCC BAA-309 / NBRC 16581 / SB1003)</name>
    <dbReference type="NCBI Taxonomy" id="272942"/>
    <lineage>
        <taxon>Bacteria</taxon>
        <taxon>Pseudomonadati</taxon>
        <taxon>Pseudomonadota</taxon>
        <taxon>Alphaproteobacteria</taxon>
        <taxon>Rhodobacterales</taxon>
        <taxon>Rhodobacter group</taxon>
        <taxon>Rhodobacter</taxon>
    </lineage>
</organism>
<feature type="region of interest" description="Disordered" evidence="1">
    <location>
        <begin position="83"/>
        <end position="103"/>
    </location>
</feature>
<gene>
    <name evidence="2" type="ordered locus">RCAP_rcc00641</name>
</gene>
<dbReference type="AlphaFoldDB" id="D5ANQ2"/>
<reference evidence="2 3" key="2">
    <citation type="journal article" date="2010" name="J. Bacteriol.">
        <title>Complete genome sequence of the photosynthetic purple nonsulfur bacterium Rhodobacter capsulatus SB 1003.</title>
        <authorList>
            <person name="Strnad H."/>
            <person name="Lapidus A."/>
            <person name="Paces J."/>
            <person name="Ulbrich P."/>
            <person name="Vlcek C."/>
            <person name="Paces V."/>
            <person name="Haselkorn R."/>
        </authorList>
    </citation>
    <scope>NUCLEOTIDE SEQUENCE [LARGE SCALE GENOMIC DNA]</scope>
    <source>
        <strain evidence="3">ATCC BAA-309 / NBRC 16581 / SB1003</strain>
    </source>
</reference>
<dbReference type="eggNOG" id="ENOG5032UB1">
    <property type="taxonomic scope" value="Bacteria"/>
</dbReference>
<evidence type="ECO:0000256" key="1">
    <source>
        <dbReference type="SAM" id="MobiDB-lite"/>
    </source>
</evidence>
<reference key="1">
    <citation type="submission" date="2008-12" db="EMBL/GenBank/DDBJ databases">
        <title>Complete genome sequence of Rhodobacter capsulatus SB1003.</title>
        <authorList>
            <person name="Strnad H."/>
            <person name="Lapidus A."/>
            <person name="Vlcek C."/>
            <person name="Ulbrich P."/>
            <person name="Paces J."/>
            <person name="Maltsev N."/>
            <person name="Kumar V."/>
            <person name="Kogan Y."/>
            <person name="Milgram A."/>
            <person name="Rebrekov D."/>
            <person name="Mazur M."/>
            <person name="Cox R."/>
            <person name="Kyrpides N."/>
            <person name="Kolar M."/>
            <person name="Sachova J."/>
            <person name="Ridl J."/>
            <person name="Ivanova N."/>
            <person name="Kapatral V."/>
            <person name="Los T."/>
            <person name="Lykidis A."/>
            <person name="Mikhailova N."/>
            <person name="Reznik G."/>
            <person name="Vasieva O."/>
            <person name="Fonstein M."/>
            <person name="Paces V."/>
            <person name="Haselkorn R."/>
        </authorList>
    </citation>
    <scope>NUCLEOTIDE SEQUENCE</scope>
    <source>
        <strain>SB1003</strain>
    </source>
</reference>
<dbReference type="HOGENOM" id="CLU_1266112_0_0_5"/>
<evidence type="ECO:0000313" key="3">
    <source>
        <dbReference type="Proteomes" id="UP000002361"/>
    </source>
</evidence>
<dbReference type="EMBL" id="CP001312">
    <property type="protein sequence ID" value="ADE84406.1"/>
    <property type="molecule type" value="Genomic_DNA"/>
</dbReference>
<evidence type="ECO:0000313" key="2">
    <source>
        <dbReference type="EMBL" id="ADE84406.1"/>
    </source>
</evidence>
<dbReference type="KEGG" id="rcp:RCAP_rcc00641"/>
<accession>D5ANQ2</accession>
<protein>
    <submittedName>
        <fullName evidence="2">Uncharacterized protein</fullName>
    </submittedName>
</protein>